<protein>
    <submittedName>
        <fullName evidence="1">Uncharacterized protein</fullName>
    </submittedName>
</protein>
<dbReference type="SUPFAM" id="SSF56219">
    <property type="entry name" value="DNase I-like"/>
    <property type="match status" value="1"/>
</dbReference>
<keyword evidence="2" id="KW-1185">Reference proteome</keyword>
<dbReference type="InterPro" id="IPR036691">
    <property type="entry name" value="Endo/exonu/phosph_ase_sf"/>
</dbReference>
<dbReference type="EMBL" id="JAZDWU010000005">
    <property type="protein sequence ID" value="KAL0001316.1"/>
    <property type="molecule type" value="Genomic_DNA"/>
</dbReference>
<accession>A0AAW2CT82</accession>
<proteinExistence type="predicted"/>
<gene>
    <name evidence="1" type="ORF">SO802_015097</name>
</gene>
<name>A0AAW2CT82_9ROSI</name>
<dbReference type="Proteomes" id="UP001459277">
    <property type="component" value="Unassembled WGS sequence"/>
</dbReference>
<sequence>MGRKSEQRINAQRNIVQRWDPKIVFLSKTKLRKKAMERAKARVGFVYGLVVPKSNRSGGLAMLWRKEINLYIMGYAGNYIDAIVTESTSGFRWRITSFYEHPKTHKRKESWDQLCALNKKF</sequence>
<dbReference type="Gene3D" id="3.60.10.10">
    <property type="entry name" value="Endonuclease/exonuclease/phosphatase"/>
    <property type="match status" value="1"/>
</dbReference>
<reference evidence="1 2" key="1">
    <citation type="submission" date="2024-01" db="EMBL/GenBank/DDBJ databases">
        <title>A telomere-to-telomere, gap-free genome of sweet tea (Lithocarpus litseifolius).</title>
        <authorList>
            <person name="Zhou J."/>
        </authorList>
    </citation>
    <scope>NUCLEOTIDE SEQUENCE [LARGE SCALE GENOMIC DNA]</scope>
    <source>
        <strain evidence="1">Zhou-2022a</strain>
        <tissue evidence="1">Leaf</tissue>
    </source>
</reference>
<dbReference type="AlphaFoldDB" id="A0AAW2CT82"/>
<evidence type="ECO:0000313" key="2">
    <source>
        <dbReference type="Proteomes" id="UP001459277"/>
    </source>
</evidence>
<organism evidence="1 2">
    <name type="scientific">Lithocarpus litseifolius</name>
    <dbReference type="NCBI Taxonomy" id="425828"/>
    <lineage>
        <taxon>Eukaryota</taxon>
        <taxon>Viridiplantae</taxon>
        <taxon>Streptophyta</taxon>
        <taxon>Embryophyta</taxon>
        <taxon>Tracheophyta</taxon>
        <taxon>Spermatophyta</taxon>
        <taxon>Magnoliopsida</taxon>
        <taxon>eudicotyledons</taxon>
        <taxon>Gunneridae</taxon>
        <taxon>Pentapetalae</taxon>
        <taxon>rosids</taxon>
        <taxon>fabids</taxon>
        <taxon>Fagales</taxon>
        <taxon>Fagaceae</taxon>
        <taxon>Lithocarpus</taxon>
    </lineage>
</organism>
<comment type="caution">
    <text evidence="1">The sequence shown here is derived from an EMBL/GenBank/DDBJ whole genome shotgun (WGS) entry which is preliminary data.</text>
</comment>
<evidence type="ECO:0000313" key="1">
    <source>
        <dbReference type="EMBL" id="KAL0001316.1"/>
    </source>
</evidence>